<proteinExistence type="inferred from homology"/>
<dbReference type="SUPFAM" id="SSF53383">
    <property type="entry name" value="PLP-dependent transferases"/>
    <property type="match status" value="1"/>
</dbReference>
<dbReference type="InterPro" id="IPR000524">
    <property type="entry name" value="Tscrpt_reg_HTH_GntR"/>
</dbReference>
<keyword evidence="3" id="KW-0805">Transcription regulation</keyword>
<dbReference type="InterPro" id="IPR015422">
    <property type="entry name" value="PyrdxlP-dep_Trfase_small"/>
</dbReference>
<dbReference type="InterPro" id="IPR015424">
    <property type="entry name" value="PyrdxlP-dep_Trfase"/>
</dbReference>
<dbReference type="InterPro" id="IPR036388">
    <property type="entry name" value="WH-like_DNA-bd_sf"/>
</dbReference>
<gene>
    <name evidence="6" type="ORF">CCAX7_31680</name>
</gene>
<evidence type="ECO:0000313" key="6">
    <source>
        <dbReference type="EMBL" id="BDI31117.1"/>
    </source>
</evidence>
<dbReference type="Gene3D" id="1.10.10.10">
    <property type="entry name" value="Winged helix-like DNA-binding domain superfamily/Winged helix DNA-binding domain"/>
    <property type="match status" value="1"/>
</dbReference>
<keyword evidence="7" id="KW-1185">Reference proteome</keyword>
<dbReference type="KEGG" id="ccot:CCAX7_31680"/>
<dbReference type="PANTHER" id="PTHR46577:SF2">
    <property type="entry name" value="TRANSCRIPTIONAL REGULATORY PROTEIN"/>
    <property type="match status" value="1"/>
</dbReference>
<dbReference type="Gene3D" id="3.40.640.10">
    <property type="entry name" value="Type I PLP-dependent aspartate aminotransferase-like (Major domain)"/>
    <property type="match status" value="1"/>
</dbReference>
<dbReference type="FunCoup" id="A0A402CSD6">
    <property type="interactions" value="222"/>
</dbReference>
<dbReference type="GO" id="GO:0003700">
    <property type="term" value="F:DNA-binding transcription factor activity"/>
    <property type="evidence" value="ECO:0007669"/>
    <property type="project" value="InterPro"/>
</dbReference>
<evidence type="ECO:0000256" key="5">
    <source>
        <dbReference type="ARBA" id="ARBA00023163"/>
    </source>
</evidence>
<protein>
    <submittedName>
        <fullName evidence="6">GntR family transcriptional regulator</fullName>
    </submittedName>
</protein>
<evidence type="ECO:0000256" key="2">
    <source>
        <dbReference type="ARBA" id="ARBA00022898"/>
    </source>
</evidence>
<dbReference type="InterPro" id="IPR004839">
    <property type="entry name" value="Aminotransferase_I/II_large"/>
</dbReference>
<dbReference type="SUPFAM" id="SSF46785">
    <property type="entry name" value="Winged helix' DNA-binding domain"/>
    <property type="match status" value="1"/>
</dbReference>
<evidence type="ECO:0000256" key="4">
    <source>
        <dbReference type="ARBA" id="ARBA00023125"/>
    </source>
</evidence>
<dbReference type="RefSeq" id="WP_119320314.1">
    <property type="nucleotide sequence ID" value="NZ_AP025739.1"/>
</dbReference>
<keyword evidence="5" id="KW-0804">Transcription</keyword>
<dbReference type="Gene3D" id="3.90.1150.10">
    <property type="entry name" value="Aspartate Aminotransferase, domain 1"/>
    <property type="match status" value="1"/>
</dbReference>
<dbReference type="CDD" id="cd00609">
    <property type="entry name" value="AAT_like"/>
    <property type="match status" value="1"/>
</dbReference>
<accession>A0A402CSD6</accession>
<dbReference type="OrthoDB" id="9802328at2"/>
<dbReference type="GO" id="GO:0003677">
    <property type="term" value="F:DNA binding"/>
    <property type="evidence" value="ECO:0007669"/>
    <property type="project" value="UniProtKB-KW"/>
</dbReference>
<comment type="similarity">
    <text evidence="1">In the C-terminal section; belongs to the class-I pyridoxal-phosphate-dependent aminotransferase family.</text>
</comment>
<dbReference type="CDD" id="cd07377">
    <property type="entry name" value="WHTH_GntR"/>
    <property type="match status" value="1"/>
</dbReference>
<name>A0A402CSD6_9BACT</name>
<sequence length="481" mass="52455">MNTTEDNGVRSGTLYEEVAARVTRLIDEGTFQPGDRLSSVRKLSQQLRVSISTVMEAYRVLEDRGLIEARPQSGYYVRLARQDVPAEPAVSHPSPIPTAVRISDFHGMLMRDIGDPKLLHLGAAIPNPELLPIGKLSRTIAAVTRRHGVLSVAYNGPLGAEALRVQIARRALSAGCTLAPDQILTTCGSQEAISLALRAVCSPGDTVAIESPIYYGILQCIEQLGLRALEIPTSPRTGISLEALRYALDENKVSACVVVSNFSNPLGGCMPDDHKRQLAEMLAEREIPLIEDDIYGDLGFADERPKTCKAFDRDGWVILCSSYSKTLAPGYRVGWAAPGRFLDKMTRLKLTSSLACASPTQLAVADFLANGGYDHHLRKTRKVYARQVQLMGQAVGRAFPAGSCVTRPEGGYVLWVECPPRVDSLKLYEWALTAGVTIAPGPLFSAKQKYRNCIRLNAAFWSDDVERAIMRLGQTADAMGK</sequence>
<dbReference type="PROSITE" id="PS50949">
    <property type="entry name" value="HTH_GNTR"/>
    <property type="match status" value="1"/>
</dbReference>
<dbReference type="AlphaFoldDB" id="A0A402CSD6"/>
<dbReference type="InterPro" id="IPR051446">
    <property type="entry name" value="HTH_trans_reg/aminotransferase"/>
</dbReference>
<evidence type="ECO:0000313" key="7">
    <source>
        <dbReference type="Proteomes" id="UP000287394"/>
    </source>
</evidence>
<dbReference type="PANTHER" id="PTHR46577">
    <property type="entry name" value="HTH-TYPE TRANSCRIPTIONAL REGULATORY PROTEIN GABR"/>
    <property type="match status" value="1"/>
</dbReference>
<dbReference type="GO" id="GO:0030170">
    <property type="term" value="F:pyridoxal phosphate binding"/>
    <property type="evidence" value="ECO:0007669"/>
    <property type="project" value="InterPro"/>
</dbReference>
<keyword evidence="2" id="KW-0663">Pyridoxal phosphate</keyword>
<keyword evidence="4" id="KW-0238">DNA-binding</keyword>
<dbReference type="InterPro" id="IPR015421">
    <property type="entry name" value="PyrdxlP-dep_Trfase_major"/>
</dbReference>
<organism evidence="6 7">
    <name type="scientific">Capsulimonas corticalis</name>
    <dbReference type="NCBI Taxonomy" id="2219043"/>
    <lineage>
        <taxon>Bacteria</taxon>
        <taxon>Bacillati</taxon>
        <taxon>Armatimonadota</taxon>
        <taxon>Armatimonadia</taxon>
        <taxon>Capsulimonadales</taxon>
        <taxon>Capsulimonadaceae</taxon>
        <taxon>Capsulimonas</taxon>
    </lineage>
</organism>
<dbReference type="Pfam" id="PF00392">
    <property type="entry name" value="GntR"/>
    <property type="match status" value="1"/>
</dbReference>
<reference evidence="6 7" key="1">
    <citation type="journal article" date="2019" name="Int. J. Syst. Evol. Microbiol.">
        <title>Capsulimonas corticalis gen. nov., sp. nov., an aerobic capsulated bacterium, of a novel bacterial order, Capsulimonadales ord. nov., of the class Armatimonadia of the phylum Armatimonadetes.</title>
        <authorList>
            <person name="Li J."/>
            <person name="Kudo C."/>
            <person name="Tonouchi A."/>
        </authorList>
    </citation>
    <scope>NUCLEOTIDE SEQUENCE [LARGE SCALE GENOMIC DNA]</scope>
    <source>
        <strain evidence="6 7">AX-7</strain>
    </source>
</reference>
<evidence type="ECO:0000256" key="1">
    <source>
        <dbReference type="ARBA" id="ARBA00005384"/>
    </source>
</evidence>
<dbReference type="Pfam" id="PF00155">
    <property type="entry name" value="Aminotran_1_2"/>
    <property type="match status" value="1"/>
</dbReference>
<evidence type="ECO:0000256" key="3">
    <source>
        <dbReference type="ARBA" id="ARBA00023015"/>
    </source>
</evidence>
<dbReference type="EMBL" id="AP025739">
    <property type="protein sequence ID" value="BDI31117.1"/>
    <property type="molecule type" value="Genomic_DNA"/>
</dbReference>
<dbReference type="Proteomes" id="UP000287394">
    <property type="component" value="Chromosome"/>
</dbReference>
<dbReference type="InterPro" id="IPR036390">
    <property type="entry name" value="WH_DNA-bd_sf"/>
</dbReference>
<dbReference type="SMART" id="SM00345">
    <property type="entry name" value="HTH_GNTR"/>
    <property type="match status" value="1"/>
</dbReference>